<evidence type="ECO:0000313" key="2">
    <source>
        <dbReference type="EMBL" id="KKM65015.1"/>
    </source>
</evidence>
<proteinExistence type="predicted"/>
<accession>A0A0F9LL23</accession>
<reference evidence="2" key="1">
    <citation type="journal article" date="2015" name="Nature">
        <title>Complex archaea that bridge the gap between prokaryotes and eukaryotes.</title>
        <authorList>
            <person name="Spang A."/>
            <person name="Saw J.H."/>
            <person name="Jorgensen S.L."/>
            <person name="Zaremba-Niedzwiedzka K."/>
            <person name="Martijn J."/>
            <person name="Lind A.E."/>
            <person name="van Eijk R."/>
            <person name="Schleper C."/>
            <person name="Guy L."/>
            <person name="Ettema T.J."/>
        </authorList>
    </citation>
    <scope>NUCLEOTIDE SEQUENCE</scope>
</reference>
<protein>
    <submittedName>
        <fullName evidence="2">Uncharacterized protein</fullName>
    </submittedName>
</protein>
<evidence type="ECO:0000256" key="1">
    <source>
        <dbReference type="SAM" id="MobiDB-lite"/>
    </source>
</evidence>
<feature type="region of interest" description="Disordered" evidence="1">
    <location>
        <begin position="1"/>
        <end position="27"/>
    </location>
</feature>
<sequence length="84" mass="9677">MSQLVDENSPHARRRKRILAGEEELPSTRHEDMAKSCPCEYEEVEPCHNACTCRNPVMSGGCQRCCRYGRVEQRVARAKRLVEK</sequence>
<dbReference type="EMBL" id="LAZR01010796">
    <property type="protein sequence ID" value="KKM65015.1"/>
    <property type="molecule type" value="Genomic_DNA"/>
</dbReference>
<gene>
    <name evidence="2" type="ORF">LCGC14_1495530</name>
</gene>
<dbReference type="AlphaFoldDB" id="A0A0F9LL23"/>
<comment type="caution">
    <text evidence="2">The sequence shown here is derived from an EMBL/GenBank/DDBJ whole genome shotgun (WGS) entry which is preliminary data.</text>
</comment>
<name>A0A0F9LL23_9ZZZZ</name>
<organism evidence="2">
    <name type="scientific">marine sediment metagenome</name>
    <dbReference type="NCBI Taxonomy" id="412755"/>
    <lineage>
        <taxon>unclassified sequences</taxon>
        <taxon>metagenomes</taxon>
        <taxon>ecological metagenomes</taxon>
    </lineage>
</organism>